<evidence type="ECO:0000259" key="6">
    <source>
        <dbReference type="PROSITE" id="PS50905"/>
    </source>
</evidence>
<gene>
    <name evidence="7" type="ORF">QJ043_04440</name>
</gene>
<dbReference type="CDD" id="cd01055">
    <property type="entry name" value="Nonheme_Ferritin"/>
    <property type="match status" value="1"/>
</dbReference>
<reference evidence="7" key="1">
    <citation type="submission" date="2023-05" db="EMBL/GenBank/DDBJ databases">
        <title>[olsenella] sp. nov., isolated from a pig farm feces dump.</title>
        <authorList>
            <person name="Chang Y.-H."/>
        </authorList>
    </citation>
    <scope>NUCLEOTIDE SEQUENCE</scope>
    <source>
        <strain evidence="7">YH-ols2217</strain>
    </source>
</reference>
<keyword evidence="3" id="KW-0560">Oxidoreductase</keyword>
<proteinExistence type="predicted"/>
<feature type="domain" description="Ferritin-like diiron" evidence="6">
    <location>
        <begin position="3"/>
        <end position="148"/>
    </location>
</feature>
<dbReference type="EMBL" id="JASJEX010000002">
    <property type="protein sequence ID" value="MDJ1129325.1"/>
    <property type="molecule type" value="Genomic_DNA"/>
</dbReference>
<evidence type="ECO:0000256" key="3">
    <source>
        <dbReference type="ARBA" id="ARBA00023002"/>
    </source>
</evidence>
<evidence type="ECO:0000313" key="7">
    <source>
        <dbReference type="EMBL" id="MDJ1129325.1"/>
    </source>
</evidence>
<dbReference type="InterPro" id="IPR012347">
    <property type="entry name" value="Ferritin-like"/>
</dbReference>
<dbReference type="PANTHER" id="PTHR11431">
    <property type="entry name" value="FERRITIN"/>
    <property type="match status" value="1"/>
</dbReference>
<accession>A0ABT6ZJV0</accession>
<dbReference type="InterPro" id="IPR008331">
    <property type="entry name" value="Ferritin_DPS_dom"/>
</dbReference>
<dbReference type="Pfam" id="PF00210">
    <property type="entry name" value="Ferritin"/>
    <property type="match status" value="1"/>
</dbReference>
<name>A0ABT6ZJV0_9ACTN</name>
<dbReference type="Proteomes" id="UP001431693">
    <property type="component" value="Unassembled WGS sequence"/>
</dbReference>
<dbReference type="SUPFAM" id="SSF47240">
    <property type="entry name" value="Ferritin-like"/>
    <property type="match status" value="1"/>
</dbReference>
<evidence type="ECO:0000256" key="2">
    <source>
        <dbReference type="ARBA" id="ARBA00022723"/>
    </source>
</evidence>
<organism evidence="7 8">
    <name type="scientific">Kribbibacterium absianum</name>
    <dbReference type="NCBI Taxonomy" id="3044210"/>
    <lineage>
        <taxon>Bacteria</taxon>
        <taxon>Bacillati</taxon>
        <taxon>Actinomycetota</taxon>
        <taxon>Coriobacteriia</taxon>
        <taxon>Coriobacteriales</taxon>
        <taxon>Kribbibacteriaceae</taxon>
        <taxon>Kribbibacterium</taxon>
    </lineage>
</organism>
<keyword evidence="2 5" id="KW-0479">Metal-binding</keyword>
<dbReference type="InterPro" id="IPR001519">
    <property type="entry name" value="Ferritin"/>
</dbReference>
<dbReference type="Gene3D" id="1.20.1260.10">
    <property type="match status" value="1"/>
</dbReference>
<comment type="caution">
    <text evidence="7">The sequence shown here is derived from an EMBL/GenBank/DDBJ whole genome shotgun (WGS) entry which is preliminary data.</text>
</comment>
<dbReference type="RefSeq" id="WP_283713598.1">
    <property type="nucleotide sequence ID" value="NZ_JASJEW010000005.1"/>
</dbReference>
<evidence type="ECO:0000313" key="8">
    <source>
        <dbReference type="Proteomes" id="UP001431693"/>
    </source>
</evidence>
<dbReference type="PANTHER" id="PTHR11431:SF127">
    <property type="entry name" value="BACTERIAL NON-HEME FERRITIN"/>
    <property type="match status" value="1"/>
</dbReference>
<protein>
    <recommendedName>
        <fullName evidence="5">Ferritin</fullName>
    </recommendedName>
</protein>
<keyword evidence="1 5" id="KW-0409">Iron storage</keyword>
<dbReference type="PROSITE" id="PS50905">
    <property type="entry name" value="FERRITIN_LIKE"/>
    <property type="match status" value="1"/>
</dbReference>
<evidence type="ECO:0000256" key="5">
    <source>
        <dbReference type="RuleBase" id="RU361145"/>
    </source>
</evidence>
<dbReference type="InterPro" id="IPR041719">
    <property type="entry name" value="Ferritin_prok"/>
</dbReference>
<sequence length="175" mass="20283">MKLRLSEKIQQLLNEQLNKELYSAYLYLSFADWYDDYGLRGFANWFVVQASEEKAHAMRIRTYLLDNDVKPVLEPIAAPQKQVSDPANGIELAYEHECFITDSINQIYTESVNEGDYRTKKFLEYYIAEQQEEEITCIDMMDDMKLFGVTPEGLFALDEKYGSRVAASTSAEMPR</sequence>
<dbReference type="InterPro" id="IPR009078">
    <property type="entry name" value="Ferritin-like_SF"/>
</dbReference>
<dbReference type="InterPro" id="IPR009040">
    <property type="entry name" value="Ferritin-like_diiron"/>
</dbReference>
<keyword evidence="4 5" id="KW-0408">Iron</keyword>
<evidence type="ECO:0000256" key="1">
    <source>
        <dbReference type="ARBA" id="ARBA00022434"/>
    </source>
</evidence>
<evidence type="ECO:0000256" key="4">
    <source>
        <dbReference type="ARBA" id="ARBA00023004"/>
    </source>
</evidence>
<keyword evidence="8" id="KW-1185">Reference proteome</keyword>